<name>A0A1H6CRU5_9EURY</name>
<evidence type="ECO:0000313" key="2">
    <source>
        <dbReference type="EMBL" id="QCC49075.1"/>
    </source>
</evidence>
<evidence type="ECO:0000313" key="4">
    <source>
        <dbReference type="Proteomes" id="UP000236740"/>
    </source>
</evidence>
<evidence type="ECO:0000313" key="5">
    <source>
        <dbReference type="Proteomes" id="UP000296733"/>
    </source>
</evidence>
<keyword evidence="2" id="KW-0614">Plasmid</keyword>
<dbReference type="KEGG" id="hlm:DV707_15055"/>
<dbReference type="AlphaFoldDB" id="A0A1H6CRU5"/>
<dbReference type="GeneID" id="39859436"/>
<accession>A0A1H6CRU5</accession>
<dbReference type="Proteomes" id="UP000296733">
    <property type="component" value="Plasmid unnamed1"/>
</dbReference>
<proteinExistence type="predicted"/>
<geneLocation type="plasmid" evidence="2">
    <name>unnamed1</name>
</geneLocation>
<feature type="transmembrane region" description="Helical" evidence="1">
    <location>
        <begin position="9"/>
        <end position="27"/>
    </location>
</feature>
<evidence type="ECO:0000313" key="3">
    <source>
        <dbReference type="EMBL" id="SEG75373.1"/>
    </source>
</evidence>
<sequence length="94" mass="10268">MLAKSIRTRIWIGVSLLFNAFLVGYVYTYTNGGGTGRFVAGLPEAFVVFVVFVFGVTAFNTAYAWYFLGKPPVSELFTPEAPVSEQQTSPESGD</sequence>
<evidence type="ECO:0000256" key="1">
    <source>
        <dbReference type="SAM" id="Phobius"/>
    </source>
</evidence>
<organism evidence="3 4">
    <name type="scientific">Halobellus limi</name>
    <dbReference type="NCBI Taxonomy" id="699433"/>
    <lineage>
        <taxon>Archaea</taxon>
        <taxon>Methanobacteriati</taxon>
        <taxon>Methanobacteriota</taxon>
        <taxon>Stenosarchaea group</taxon>
        <taxon>Halobacteria</taxon>
        <taxon>Halobacteriales</taxon>
        <taxon>Haloferacaceae</taxon>
        <taxon>Halobellus</taxon>
    </lineage>
</organism>
<dbReference type="EMBL" id="CP031312">
    <property type="protein sequence ID" value="QCC49075.1"/>
    <property type="molecule type" value="Genomic_DNA"/>
</dbReference>
<keyword evidence="4" id="KW-1185">Reference proteome</keyword>
<reference evidence="2 5" key="2">
    <citation type="journal article" date="2019" name="Nat. Commun.">
        <title>A new type of DNA phosphorothioation-based antiviral system in archaea.</title>
        <authorList>
            <person name="Xiong L."/>
            <person name="Liu S."/>
            <person name="Chen S."/>
            <person name="Xiao Y."/>
            <person name="Zhu B."/>
            <person name="Gao Y."/>
            <person name="Zhang Y."/>
            <person name="Chen B."/>
            <person name="Luo J."/>
            <person name="Deng Z."/>
            <person name="Chen X."/>
            <person name="Wang L."/>
            <person name="Chen S."/>
        </authorList>
    </citation>
    <scope>NUCLEOTIDE SEQUENCE [LARGE SCALE GENOMIC DNA]</scope>
    <source>
        <strain evidence="2 5">CGMCC 1.10331</strain>
        <plasmid evidence="2 5">unnamed1</plasmid>
    </source>
</reference>
<keyword evidence="1" id="KW-0812">Transmembrane</keyword>
<dbReference type="Proteomes" id="UP000236740">
    <property type="component" value="Unassembled WGS sequence"/>
</dbReference>
<dbReference type="EMBL" id="FNVN01000009">
    <property type="protein sequence ID" value="SEG75373.1"/>
    <property type="molecule type" value="Genomic_DNA"/>
</dbReference>
<feature type="transmembrane region" description="Helical" evidence="1">
    <location>
        <begin position="47"/>
        <end position="68"/>
    </location>
</feature>
<protein>
    <recommendedName>
        <fullName evidence="6">DUF485 domain-containing protein</fullName>
    </recommendedName>
</protein>
<keyword evidence="1" id="KW-0472">Membrane</keyword>
<dbReference type="RefSeq" id="WP_103993194.1">
    <property type="nucleotide sequence ID" value="NZ_CP031312.1"/>
</dbReference>
<gene>
    <name evidence="2" type="ORF">DV707_15055</name>
    <name evidence="3" type="ORF">SAMN04488133_3658</name>
</gene>
<keyword evidence="1" id="KW-1133">Transmembrane helix</keyword>
<reference evidence="3 4" key="1">
    <citation type="submission" date="2016-10" db="EMBL/GenBank/DDBJ databases">
        <authorList>
            <person name="de Groot N.N."/>
        </authorList>
    </citation>
    <scope>NUCLEOTIDE SEQUENCE [LARGE SCALE GENOMIC DNA]</scope>
    <source>
        <strain evidence="3 4">CGMCC 1.10331</strain>
    </source>
</reference>
<evidence type="ECO:0008006" key="6">
    <source>
        <dbReference type="Google" id="ProtNLM"/>
    </source>
</evidence>